<gene>
    <name evidence="1" type="ORF">GALL_503540</name>
</gene>
<dbReference type="AlphaFoldDB" id="A0A1J5PWR6"/>
<sequence length="155" mass="17240">MSPVVIGPKNRAYIIDNHHLARALHDEGVKQVLVRPIADLQTLAADEFWSFIANRNWLHLYDGQGLLRPLKDLPKSIAAVADDPYRSLAGDVRRAGGYSKDMTPYAEFLWADFLRRRVKPKLVEGDYENALAKSVALAHSHAADHLPGWCGVSDG</sequence>
<dbReference type="SUPFAM" id="SSF110849">
    <property type="entry name" value="ParB/Sulfiredoxin"/>
    <property type="match status" value="1"/>
</dbReference>
<organism evidence="1">
    <name type="scientific">mine drainage metagenome</name>
    <dbReference type="NCBI Taxonomy" id="410659"/>
    <lineage>
        <taxon>unclassified sequences</taxon>
        <taxon>metagenomes</taxon>
        <taxon>ecological metagenomes</taxon>
    </lineage>
</organism>
<proteinExistence type="predicted"/>
<dbReference type="Pfam" id="PF08857">
    <property type="entry name" value="ParBc_2"/>
    <property type="match status" value="1"/>
</dbReference>
<dbReference type="EMBL" id="MLJW01005529">
    <property type="protein sequence ID" value="OIQ68061.1"/>
    <property type="molecule type" value="Genomic_DNA"/>
</dbReference>
<accession>A0A1J5PWR6</accession>
<dbReference type="Gene3D" id="3.90.1530.10">
    <property type="entry name" value="Conserved hypothetical protein from pyrococcus furiosus pfu- 392566-001, ParB domain"/>
    <property type="match status" value="1"/>
</dbReference>
<dbReference type="Gene3D" id="1.10.8.10">
    <property type="entry name" value="DNA helicase RuvA subunit, C-terminal domain"/>
    <property type="match status" value="1"/>
</dbReference>
<evidence type="ECO:0000313" key="1">
    <source>
        <dbReference type="EMBL" id="OIQ68061.1"/>
    </source>
</evidence>
<comment type="caution">
    <text evidence="1">The sequence shown here is derived from an EMBL/GenBank/DDBJ whole genome shotgun (WGS) entry which is preliminary data.</text>
</comment>
<dbReference type="InterPro" id="IPR014956">
    <property type="entry name" value="ParBc_2"/>
</dbReference>
<reference evidence="1" key="1">
    <citation type="submission" date="2016-10" db="EMBL/GenBank/DDBJ databases">
        <title>Sequence of Gallionella enrichment culture.</title>
        <authorList>
            <person name="Poehlein A."/>
            <person name="Muehling M."/>
            <person name="Daniel R."/>
        </authorList>
    </citation>
    <scope>NUCLEOTIDE SEQUENCE</scope>
</reference>
<protein>
    <submittedName>
        <fullName evidence="1">Putative ParB-like nuclease</fullName>
    </submittedName>
</protein>
<name>A0A1J5PWR6_9ZZZZ</name>
<dbReference type="InterPro" id="IPR036086">
    <property type="entry name" value="ParB/Sulfiredoxin_sf"/>
</dbReference>
<dbReference type="CDD" id="cd16390">
    <property type="entry name" value="ParB_N_Srx_like"/>
    <property type="match status" value="1"/>
</dbReference>